<feature type="domain" description="Knr4/Smi1-like" evidence="1">
    <location>
        <begin position="32"/>
        <end position="135"/>
    </location>
</feature>
<proteinExistence type="predicted"/>
<dbReference type="InterPro" id="IPR018958">
    <property type="entry name" value="Knr4/Smi1-like_dom"/>
</dbReference>
<reference evidence="3" key="1">
    <citation type="journal article" date="2019" name="Int. J. Syst. Evol. Microbiol.">
        <title>The Global Catalogue of Microorganisms (GCM) 10K type strain sequencing project: providing services to taxonomists for standard genome sequencing and annotation.</title>
        <authorList>
            <consortium name="The Broad Institute Genomics Platform"/>
            <consortium name="The Broad Institute Genome Sequencing Center for Infectious Disease"/>
            <person name="Wu L."/>
            <person name="Ma J."/>
        </authorList>
    </citation>
    <scope>NUCLEOTIDE SEQUENCE [LARGE SCALE GENOMIC DNA]</scope>
    <source>
        <strain evidence="3">S1</strain>
    </source>
</reference>
<sequence>MTMRQLVTKLKTLTNCAVYVSVGLPRIKGEHELPADLKEFYELCGGAMLFEGSNYPVHLMSPNDFVLANPVIIDESGEGDISADWYIVAQGDSEEYVTIDLNKKRLGRCYDSFWDRHGVAGDCPIIAGSFTELLKRLLDQKGQRHYWLRDDFEPYGDAYDEEVE</sequence>
<evidence type="ECO:0000313" key="2">
    <source>
        <dbReference type="EMBL" id="MFD1425600.1"/>
    </source>
</evidence>
<dbReference type="RefSeq" id="WP_380162475.1">
    <property type="nucleotide sequence ID" value="NZ_JBHTNU010000001.1"/>
</dbReference>
<dbReference type="Pfam" id="PF09346">
    <property type="entry name" value="SMI1_KNR4"/>
    <property type="match status" value="1"/>
</dbReference>
<organism evidence="2 3">
    <name type="scientific">Kroppenstedtia sanguinis</name>
    <dbReference type="NCBI Taxonomy" id="1380684"/>
    <lineage>
        <taxon>Bacteria</taxon>
        <taxon>Bacillati</taxon>
        <taxon>Bacillota</taxon>
        <taxon>Bacilli</taxon>
        <taxon>Bacillales</taxon>
        <taxon>Thermoactinomycetaceae</taxon>
        <taxon>Kroppenstedtia</taxon>
    </lineage>
</organism>
<dbReference type="EMBL" id="JBHTNU010000001">
    <property type="protein sequence ID" value="MFD1425600.1"/>
    <property type="molecule type" value="Genomic_DNA"/>
</dbReference>
<name>A0ABW4C7U0_9BACL</name>
<accession>A0ABW4C7U0</accession>
<dbReference type="Gene3D" id="3.40.1580.10">
    <property type="entry name" value="SMI1/KNR4-like"/>
    <property type="match status" value="1"/>
</dbReference>
<comment type="caution">
    <text evidence="2">The sequence shown here is derived from an EMBL/GenBank/DDBJ whole genome shotgun (WGS) entry which is preliminary data.</text>
</comment>
<gene>
    <name evidence="2" type="ORF">ACFQ4Y_01455</name>
</gene>
<keyword evidence="3" id="KW-1185">Reference proteome</keyword>
<dbReference type="InterPro" id="IPR037883">
    <property type="entry name" value="Knr4/Smi1-like_sf"/>
</dbReference>
<protein>
    <submittedName>
        <fullName evidence="2">SMI1/KNR4 family protein</fullName>
    </submittedName>
</protein>
<dbReference type="Proteomes" id="UP001597282">
    <property type="component" value="Unassembled WGS sequence"/>
</dbReference>
<evidence type="ECO:0000259" key="1">
    <source>
        <dbReference type="Pfam" id="PF09346"/>
    </source>
</evidence>
<dbReference type="SUPFAM" id="SSF160631">
    <property type="entry name" value="SMI1/KNR4-like"/>
    <property type="match status" value="1"/>
</dbReference>
<evidence type="ECO:0000313" key="3">
    <source>
        <dbReference type="Proteomes" id="UP001597282"/>
    </source>
</evidence>